<dbReference type="EC" id="2.4.1.212" evidence="2"/>
<organism evidence="2 3">
    <name type="scientific">Prevotella pallens</name>
    <dbReference type="NCBI Taxonomy" id="60133"/>
    <lineage>
        <taxon>Bacteria</taxon>
        <taxon>Pseudomonadati</taxon>
        <taxon>Bacteroidota</taxon>
        <taxon>Bacteroidia</taxon>
        <taxon>Bacteroidales</taxon>
        <taxon>Prevotellaceae</taxon>
        <taxon>Prevotella</taxon>
    </lineage>
</organism>
<proteinExistence type="predicted"/>
<dbReference type="EMBL" id="UGTP01000001">
    <property type="protein sequence ID" value="SUC12487.1"/>
    <property type="molecule type" value="Genomic_DNA"/>
</dbReference>
<dbReference type="PANTHER" id="PTHR22916:SF3">
    <property type="entry name" value="UDP-GLCNAC:BETAGAL BETA-1,3-N-ACETYLGLUCOSAMINYLTRANSFERASE-LIKE PROTEIN 1"/>
    <property type="match status" value="1"/>
</dbReference>
<sequence>MATISILVAVYNAEKYLHKCLKSLLSQTLHNIEIICVNDASTDSSLSILNAYAKKDERIKVVHLSQNVGIAKARNAGLRISTGQYIAFVDSDDWLSEDACEKAFDVFTHYPLTDTVLFQVKNVYGDKDVDFIMPSFTTLDGFTAFRESLTWNIHGVYVVKRELHLRFPYDESAVAYSDENVTRLHYLNSREVRICNGIYYYRQHLGSVTHRVSLRRFDYLLANQSMKQQLEALNVSDRILDIYEEVRWRNVIGLYMFYFLHRKKLDRNSRQQGLAIIRRSWQSIEVYRLPRWLVRKFGYIPFQKSWFVFRLQEETYFFLRALLGKNKEQL</sequence>
<keyword evidence="2" id="KW-0328">Glycosyltransferase</keyword>
<dbReference type="InterPro" id="IPR029044">
    <property type="entry name" value="Nucleotide-diphossugar_trans"/>
</dbReference>
<dbReference type="AlphaFoldDB" id="A0A379F1G8"/>
<evidence type="ECO:0000313" key="2">
    <source>
        <dbReference type="EMBL" id="SUC12487.1"/>
    </source>
</evidence>
<feature type="domain" description="Glycosyltransferase 2-like" evidence="1">
    <location>
        <begin position="5"/>
        <end position="118"/>
    </location>
</feature>
<reference evidence="2 3" key="1">
    <citation type="submission" date="2018-06" db="EMBL/GenBank/DDBJ databases">
        <authorList>
            <consortium name="Pathogen Informatics"/>
            <person name="Doyle S."/>
        </authorList>
    </citation>
    <scope>NUCLEOTIDE SEQUENCE [LARGE SCALE GENOMIC DNA]</scope>
    <source>
        <strain evidence="2 3">NCTC13043</strain>
    </source>
</reference>
<dbReference type="Gene3D" id="3.90.550.10">
    <property type="entry name" value="Spore Coat Polysaccharide Biosynthesis Protein SpsA, Chain A"/>
    <property type="match status" value="1"/>
</dbReference>
<dbReference type="InterPro" id="IPR001173">
    <property type="entry name" value="Glyco_trans_2-like"/>
</dbReference>
<dbReference type="PANTHER" id="PTHR22916">
    <property type="entry name" value="GLYCOSYLTRANSFERASE"/>
    <property type="match status" value="1"/>
</dbReference>
<protein>
    <submittedName>
        <fullName evidence="2">Hyaluronan synthase</fullName>
        <ecNumber evidence="2">2.4.1.212</ecNumber>
    </submittedName>
</protein>
<gene>
    <name evidence="2" type="primary">hyaD_1</name>
    <name evidence="2" type="ORF">NCTC13043_01092</name>
</gene>
<accession>A0A379F1G8</accession>
<dbReference type="SUPFAM" id="SSF53448">
    <property type="entry name" value="Nucleotide-diphospho-sugar transferases"/>
    <property type="match status" value="1"/>
</dbReference>
<dbReference type="GO" id="GO:0050501">
    <property type="term" value="F:hyaluronan synthase activity"/>
    <property type="evidence" value="ECO:0007669"/>
    <property type="project" value="UniProtKB-EC"/>
</dbReference>
<keyword evidence="2" id="KW-0808">Transferase</keyword>
<dbReference type="GeneID" id="78570786"/>
<evidence type="ECO:0000313" key="3">
    <source>
        <dbReference type="Proteomes" id="UP000254235"/>
    </source>
</evidence>
<dbReference type="CDD" id="cd00761">
    <property type="entry name" value="Glyco_tranf_GTA_type"/>
    <property type="match status" value="1"/>
</dbReference>
<dbReference type="RefSeq" id="WP_115083276.1">
    <property type="nucleotide sequence ID" value="NZ_UGTP01000001.1"/>
</dbReference>
<name>A0A379F1G8_9BACT</name>
<dbReference type="Proteomes" id="UP000254235">
    <property type="component" value="Unassembled WGS sequence"/>
</dbReference>
<dbReference type="OrthoDB" id="1114838at2"/>
<dbReference type="Pfam" id="PF00535">
    <property type="entry name" value="Glycos_transf_2"/>
    <property type="match status" value="1"/>
</dbReference>
<evidence type="ECO:0000259" key="1">
    <source>
        <dbReference type="Pfam" id="PF00535"/>
    </source>
</evidence>